<keyword evidence="2" id="KW-1185">Reference proteome</keyword>
<comment type="caution">
    <text evidence="1">The sequence shown here is derived from an EMBL/GenBank/DDBJ whole genome shotgun (WGS) entry which is preliminary data.</text>
</comment>
<gene>
    <name evidence="1" type="ORF">M8818_006163</name>
</gene>
<reference evidence="1" key="1">
    <citation type="submission" date="2024-02" db="EMBL/GenBank/DDBJ databases">
        <title>Metagenome Assembled Genome of Zalaria obscura JY119.</title>
        <authorList>
            <person name="Vighnesh L."/>
            <person name="Jagadeeshwari U."/>
            <person name="Venkata Ramana C."/>
            <person name="Sasikala C."/>
        </authorList>
    </citation>
    <scope>NUCLEOTIDE SEQUENCE</scope>
    <source>
        <strain evidence="1">JY119</strain>
    </source>
</reference>
<protein>
    <submittedName>
        <fullName evidence="1">Uncharacterized protein</fullName>
    </submittedName>
</protein>
<accession>A0ACC3S8X0</accession>
<dbReference type="EMBL" id="JAMKPW020000038">
    <property type="protein sequence ID" value="KAK8200846.1"/>
    <property type="molecule type" value="Genomic_DNA"/>
</dbReference>
<sequence>MPHAVFAQDRPVKYAKMRHHQMCRAFMEEQQPGASETCFASCSEKRIRTVACSILVSHALGKAFMTVRLMRTPLPSRLLRAHHAVKPAIPAVRCRIPSGAPGAEVTTSQPCSRSFANIREPDFTLKELSFSGTGPRGTPEGPKEGDYKPPDERTLKLGKTVKTLHDRLPTLLASPLPQEILSPQITLHLFPSTHPHLPTVSGRVAYHAALWTAPMAWGRVPVIGNVKLIIISERMVRNGSSHYAWRHEKLIVRWKTCGKTMGKGMGGAFRGISGSEQVDKITEFLGGDVRDDEEFSGLFIFEFDEEGRIVKHTIEHAEEGSNFDKMARVVSVTDWLLGKVNGKRNDEGIPGLAWCEDAGQPRRRFQLPGRRDRDG</sequence>
<proteinExistence type="predicted"/>
<evidence type="ECO:0000313" key="1">
    <source>
        <dbReference type="EMBL" id="KAK8200846.1"/>
    </source>
</evidence>
<name>A0ACC3S8X0_9PEZI</name>
<organism evidence="1 2">
    <name type="scientific">Zalaria obscura</name>
    <dbReference type="NCBI Taxonomy" id="2024903"/>
    <lineage>
        <taxon>Eukaryota</taxon>
        <taxon>Fungi</taxon>
        <taxon>Dikarya</taxon>
        <taxon>Ascomycota</taxon>
        <taxon>Pezizomycotina</taxon>
        <taxon>Dothideomycetes</taxon>
        <taxon>Dothideomycetidae</taxon>
        <taxon>Dothideales</taxon>
        <taxon>Zalariaceae</taxon>
        <taxon>Zalaria</taxon>
    </lineage>
</organism>
<evidence type="ECO:0000313" key="2">
    <source>
        <dbReference type="Proteomes" id="UP001320706"/>
    </source>
</evidence>
<dbReference type="Proteomes" id="UP001320706">
    <property type="component" value="Unassembled WGS sequence"/>
</dbReference>